<dbReference type="PROSITE" id="PS51257">
    <property type="entry name" value="PROKAR_LIPOPROTEIN"/>
    <property type="match status" value="1"/>
</dbReference>
<organism evidence="3 4">
    <name type="scientific">Durusdinium trenchii</name>
    <dbReference type="NCBI Taxonomy" id="1381693"/>
    <lineage>
        <taxon>Eukaryota</taxon>
        <taxon>Sar</taxon>
        <taxon>Alveolata</taxon>
        <taxon>Dinophyceae</taxon>
        <taxon>Suessiales</taxon>
        <taxon>Symbiodiniaceae</taxon>
        <taxon>Durusdinium</taxon>
    </lineage>
</organism>
<dbReference type="PROSITE" id="PS50053">
    <property type="entry name" value="UBIQUITIN_2"/>
    <property type="match status" value="1"/>
</dbReference>
<dbReference type="Proteomes" id="UP001642484">
    <property type="component" value="Unassembled WGS sequence"/>
</dbReference>
<dbReference type="InterPro" id="IPR011989">
    <property type="entry name" value="ARM-like"/>
</dbReference>
<feature type="compositionally biased region" description="Basic and acidic residues" evidence="1">
    <location>
        <begin position="529"/>
        <end position="556"/>
    </location>
</feature>
<dbReference type="Gene3D" id="1.25.10.10">
    <property type="entry name" value="Leucine-rich Repeat Variant"/>
    <property type="match status" value="1"/>
</dbReference>
<dbReference type="Pfam" id="PF17820">
    <property type="entry name" value="PDZ_6"/>
    <property type="match status" value="1"/>
</dbReference>
<proteinExistence type="predicted"/>
<evidence type="ECO:0000256" key="1">
    <source>
        <dbReference type="SAM" id="MobiDB-lite"/>
    </source>
</evidence>
<dbReference type="InterPro" id="IPR001478">
    <property type="entry name" value="PDZ"/>
</dbReference>
<dbReference type="InterPro" id="IPR000626">
    <property type="entry name" value="Ubiquitin-like_dom"/>
</dbReference>
<dbReference type="Gene3D" id="2.30.42.10">
    <property type="match status" value="1"/>
</dbReference>
<evidence type="ECO:0000259" key="2">
    <source>
        <dbReference type="PROSITE" id="PS50053"/>
    </source>
</evidence>
<feature type="compositionally biased region" description="Basic residues" evidence="1">
    <location>
        <begin position="497"/>
        <end position="508"/>
    </location>
</feature>
<comment type="caution">
    <text evidence="3">The sequence shown here is derived from an EMBL/GenBank/DDBJ whole genome shotgun (WGS) entry which is preliminary data.</text>
</comment>
<dbReference type="SUPFAM" id="SSF54236">
    <property type="entry name" value="Ubiquitin-like"/>
    <property type="match status" value="1"/>
</dbReference>
<name>A0ABP0RHY3_9DINO</name>
<dbReference type="InterPro" id="IPR041489">
    <property type="entry name" value="PDZ_6"/>
</dbReference>
<protein>
    <recommendedName>
        <fullName evidence="2">Ubiquitin-like domain-containing protein</fullName>
    </recommendedName>
</protein>
<dbReference type="InterPro" id="IPR016024">
    <property type="entry name" value="ARM-type_fold"/>
</dbReference>
<dbReference type="InterPro" id="IPR036034">
    <property type="entry name" value="PDZ_sf"/>
</dbReference>
<dbReference type="CDD" id="cd17039">
    <property type="entry name" value="Ubl_ubiquitin_like"/>
    <property type="match status" value="1"/>
</dbReference>
<feature type="region of interest" description="Disordered" evidence="1">
    <location>
        <begin position="494"/>
        <end position="556"/>
    </location>
</feature>
<accession>A0ABP0RHY3</accession>
<gene>
    <name evidence="3" type="ORF">CCMP2556_LOCUS47190</name>
</gene>
<feature type="domain" description="Ubiquitin-like" evidence="2">
    <location>
        <begin position="8"/>
        <end position="81"/>
    </location>
</feature>
<reference evidence="3 4" key="1">
    <citation type="submission" date="2024-02" db="EMBL/GenBank/DDBJ databases">
        <authorList>
            <person name="Chen Y."/>
            <person name="Shah S."/>
            <person name="Dougan E. K."/>
            <person name="Thang M."/>
            <person name="Chan C."/>
        </authorList>
    </citation>
    <scope>NUCLEOTIDE SEQUENCE [LARGE SCALE GENOMIC DNA]</scope>
</reference>
<dbReference type="SMART" id="SM00228">
    <property type="entry name" value="PDZ"/>
    <property type="match status" value="1"/>
</dbReference>
<keyword evidence="4" id="KW-1185">Reference proteome</keyword>
<sequence>MTTLPGRINVTVCTPSGQSCIIAALASGCVDQLHGAIERMLMIPMPVQRLIMTCDSGAKEIHSNELLSTLGLQPGNQITVLNSWPTQPAEIVEKLKLAASYPSRNTAAAIARCLTNEDSSVKVSALRALSWMTRHASAHASDVAKLLREDAEEAVAMGVRVMDPRRLPRIQVRNAAAHTLSWLEEAGATYAADVLLFGWNGWKFSASDAFEEMCQSEAAKTRTAAIHSIVKMLENDCGPLPVPAFHKLCCCQISRRNLVRALFDEDVHNVSAAYLTKCVPAFEESDCGDLLELYIHLGEERYSATAAGNQHELELLRFCEDLARKLDGYWPRWHGWQESIDEHPSSVEEAVCAVAVSTVRYLRRRFQEWEATLGAEEVADRRELLDSMVELGLLSSHWEVRKAVVEALMVLTFGRHAVLAVARAKESEKRKEVLEVMATFFEKHDLEEALNDDFQRHFQFMYDDWLSDLEDSDKIEDMESDEEWQMRDKHGGYLKSHVSRSGRHHKQHGANSSKAPPAAIARQKKWDRRARQEEQPKFSESKRNLQKFRRDKEQDEKAMQWLHEKFQQFQLIEGEGIEVTPGERSRRPRYPMGAYLDDLRVLEVIEDSVAAKAGVLPGDIIQQVDDVEITTQEESELRQQMDVPGRKRFLVERAGEEA</sequence>
<evidence type="ECO:0000313" key="4">
    <source>
        <dbReference type="Proteomes" id="UP001642484"/>
    </source>
</evidence>
<dbReference type="SUPFAM" id="SSF50156">
    <property type="entry name" value="PDZ domain-like"/>
    <property type="match status" value="1"/>
</dbReference>
<dbReference type="InterPro" id="IPR029071">
    <property type="entry name" value="Ubiquitin-like_domsf"/>
</dbReference>
<dbReference type="EMBL" id="CAXAMN010025995">
    <property type="protein sequence ID" value="CAK9099769.1"/>
    <property type="molecule type" value="Genomic_DNA"/>
</dbReference>
<dbReference type="SUPFAM" id="SSF48371">
    <property type="entry name" value="ARM repeat"/>
    <property type="match status" value="1"/>
</dbReference>
<evidence type="ECO:0000313" key="3">
    <source>
        <dbReference type="EMBL" id="CAK9099769.1"/>
    </source>
</evidence>